<keyword evidence="1" id="KW-0732">Signal</keyword>
<keyword evidence="3" id="KW-1185">Reference proteome</keyword>
<proteinExistence type="predicted"/>
<sequence length="61" mass="7010">MGKVLIMCRLAVVKCELSCISIVEEERAGSNLINHNAPFYRPSLCRLRKWWSAPHILIDDI</sequence>
<evidence type="ECO:0008006" key="4">
    <source>
        <dbReference type="Google" id="ProtNLM"/>
    </source>
</evidence>
<dbReference type="RefSeq" id="XP_024572587.1">
    <property type="nucleotide sequence ID" value="XM_024717379.2"/>
</dbReference>
<accession>A0A0P1A6J3</accession>
<dbReference type="Proteomes" id="UP000054928">
    <property type="component" value="Unassembled WGS sequence"/>
</dbReference>
<evidence type="ECO:0000256" key="1">
    <source>
        <dbReference type="SAM" id="SignalP"/>
    </source>
</evidence>
<protein>
    <recommendedName>
        <fullName evidence="4">RxLR-like protein</fullName>
    </recommendedName>
</protein>
<organism evidence="2 3">
    <name type="scientific">Plasmopara halstedii</name>
    <name type="common">Downy mildew of sunflower</name>
    <dbReference type="NCBI Taxonomy" id="4781"/>
    <lineage>
        <taxon>Eukaryota</taxon>
        <taxon>Sar</taxon>
        <taxon>Stramenopiles</taxon>
        <taxon>Oomycota</taxon>
        <taxon>Peronosporomycetes</taxon>
        <taxon>Peronosporales</taxon>
        <taxon>Peronosporaceae</taxon>
        <taxon>Plasmopara</taxon>
    </lineage>
</organism>
<dbReference type="AlphaFoldDB" id="A0A0P1A6J3"/>
<name>A0A0P1A6J3_PLAHL</name>
<reference evidence="3" key="1">
    <citation type="submission" date="2014-09" db="EMBL/GenBank/DDBJ databases">
        <authorList>
            <person name="Sharma Rahul"/>
            <person name="Thines Marco"/>
        </authorList>
    </citation>
    <scope>NUCLEOTIDE SEQUENCE [LARGE SCALE GENOMIC DNA]</scope>
</reference>
<evidence type="ECO:0000313" key="2">
    <source>
        <dbReference type="EMBL" id="CEG36218.1"/>
    </source>
</evidence>
<feature type="signal peptide" evidence="1">
    <location>
        <begin position="1"/>
        <end position="15"/>
    </location>
</feature>
<feature type="chain" id="PRO_5012362137" description="RxLR-like protein" evidence="1">
    <location>
        <begin position="16"/>
        <end position="61"/>
    </location>
</feature>
<dbReference type="GeneID" id="36410102"/>
<evidence type="ECO:0000313" key="3">
    <source>
        <dbReference type="Proteomes" id="UP000054928"/>
    </source>
</evidence>
<dbReference type="EMBL" id="CCYD01000112">
    <property type="protein sequence ID" value="CEG36218.1"/>
    <property type="molecule type" value="Genomic_DNA"/>
</dbReference>